<evidence type="ECO:0000256" key="7">
    <source>
        <dbReference type="ARBA" id="ARBA00035136"/>
    </source>
</evidence>
<dbReference type="GO" id="GO:0006412">
    <property type="term" value="P:translation"/>
    <property type="evidence" value="ECO:0007669"/>
    <property type="project" value="UniProtKB-UniRule"/>
</dbReference>
<dbReference type="SUPFAM" id="SSF46992">
    <property type="entry name" value="Ribosomal protein S20"/>
    <property type="match status" value="1"/>
</dbReference>
<evidence type="ECO:0000256" key="8">
    <source>
        <dbReference type="HAMAP-Rule" id="MF_00500"/>
    </source>
</evidence>
<evidence type="ECO:0000256" key="4">
    <source>
        <dbReference type="ARBA" id="ARBA00022884"/>
    </source>
</evidence>
<dbReference type="InterPro" id="IPR002583">
    <property type="entry name" value="Ribosomal_bS20"/>
</dbReference>
<keyword evidence="11" id="KW-1185">Reference proteome</keyword>
<feature type="region of interest" description="Disordered" evidence="9">
    <location>
        <begin position="1"/>
        <end position="26"/>
    </location>
</feature>
<comment type="similarity">
    <text evidence="2 8">Belongs to the bacterial ribosomal protein bS20 family.</text>
</comment>
<dbReference type="Pfam" id="PF01649">
    <property type="entry name" value="Ribosomal_S20p"/>
    <property type="match status" value="1"/>
</dbReference>
<dbReference type="EMBL" id="FNRM01000011">
    <property type="protein sequence ID" value="SEA98216.1"/>
    <property type="molecule type" value="Genomic_DNA"/>
</dbReference>
<evidence type="ECO:0000256" key="9">
    <source>
        <dbReference type="SAM" id="MobiDB-lite"/>
    </source>
</evidence>
<evidence type="ECO:0000313" key="11">
    <source>
        <dbReference type="Proteomes" id="UP000198773"/>
    </source>
</evidence>
<feature type="compositionally biased region" description="Basic residues" evidence="9">
    <location>
        <begin position="1"/>
        <end position="22"/>
    </location>
</feature>
<accession>A0A1H4FLM9</accession>
<reference evidence="10 11" key="1">
    <citation type="submission" date="2016-10" db="EMBL/GenBank/DDBJ databases">
        <authorList>
            <person name="de Groot N.N."/>
        </authorList>
    </citation>
    <scope>NUCLEOTIDE SEQUENCE [LARGE SCALE GENOMIC DNA]</scope>
    <source>
        <strain evidence="10 11">CGMCC 1.3430</strain>
    </source>
</reference>
<dbReference type="Proteomes" id="UP000198773">
    <property type="component" value="Unassembled WGS sequence"/>
</dbReference>
<dbReference type="OrthoDB" id="9807974at2"/>
<keyword evidence="3 8" id="KW-0699">rRNA-binding</keyword>
<evidence type="ECO:0000256" key="3">
    <source>
        <dbReference type="ARBA" id="ARBA00022730"/>
    </source>
</evidence>
<dbReference type="PANTHER" id="PTHR33398:SF1">
    <property type="entry name" value="SMALL RIBOSOMAL SUBUNIT PROTEIN BS20C"/>
    <property type="match status" value="1"/>
</dbReference>
<evidence type="ECO:0000256" key="1">
    <source>
        <dbReference type="ARBA" id="ARBA00003134"/>
    </source>
</evidence>
<dbReference type="HAMAP" id="MF_00500">
    <property type="entry name" value="Ribosomal_bS20"/>
    <property type="match status" value="1"/>
</dbReference>
<dbReference type="InterPro" id="IPR036510">
    <property type="entry name" value="Ribosomal_bS20_sf"/>
</dbReference>
<dbReference type="GO" id="GO:0015935">
    <property type="term" value="C:small ribosomal subunit"/>
    <property type="evidence" value="ECO:0007669"/>
    <property type="project" value="TreeGrafter"/>
</dbReference>
<dbReference type="AlphaFoldDB" id="A0A1H4FLM9"/>
<proteinExistence type="inferred from homology"/>
<gene>
    <name evidence="8" type="primary">rpsT</name>
    <name evidence="10" type="ORF">SAMN04488051_11168</name>
</gene>
<organism evidence="10 11">
    <name type="scientific">Alkalimonas amylolytica</name>
    <dbReference type="NCBI Taxonomy" id="152573"/>
    <lineage>
        <taxon>Bacteria</taxon>
        <taxon>Pseudomonadati</taxon>
        <taxon>Pseudomonadota</taxon>
        <taxon>Gammaproteobacteria</taxon>
        <taxon>Alkalimonas</taxon>
    </lineage>
</organism>
<keyword evidence="5 8" id="KW-0689">Ribosomal protein</keyword>
<dbReference type="RefSeq" id="WP_091344958.1">
    <property type="nucleotide sequence ID" value="NZ_FNRM01000011.1"/>
</dbReference>
<dbReference type="STRING" id="152573.SAMN04488051_11168"/>
<dbReference type="FunFam" id="1.20.58.110:FF:000001">
    <property type="entry name" value="30S ribosomal protein S20"/>
    <property type="match status" value="1"/>
</dbReference>
<evidence type="ECO:0000313" key="10">
    <source>
        <dbReference type="EMBL" id="SEA98216.1"/>
    </source>
</evidence>
<evidence type="ECO:0000256" key="5">
    <source>
        <dbReference type="ARBA" id="ARBA00022980"/>
    </source>
</evidence>
<evidence type="ECO:0000256" key="6">
    <source>
        <dbReference type="ARBA" id="ARBA00023274"/>
    </source>
</evidence>
<dbReference type="GO" id="GO:0003735">
    <property type="term" value="F:structural constituent of ribosome"/>
    <property type="evidence" value="ECO:0007669"/>
    <property type="project" value="InterPro"/>
</dbReference>
<comment type="function">
    <text evidence="1 8">Binds directly to 16S ribosomal RNA.</text>
</comment>
<protein>
    <recommendedName>
        <fullName evidence="7 8">Small ribosomal subunit protein bS20</fullName>
    </recommendedName>
</protein>
<keyword evidence="6 8" id="KW-0687">Ribonucleoprotein</keyword>
<dbReference type="NCBIfam" id="TIGR00029">
    <property type="entry name" value="S20"/>
    <property type="match status" value="1"/>
</dbReference>
<keyword evidence="4 8" id="KW-0694">RNA-binding</keyword>
<evidence type="ECO:0000256" key="2">
    <source>
        <dbReference type="ARBA" id="ARBA00007634"/>
    </source>
</evidence>
<sequence>MANIKSAKKRAIQSEKRRKHNASQRSMMRTFIKKTYAAVLVSDATAAQDAFKKMVPVLDRMADKGLIHKNKAARHKSRLNAHIKGLSAA</sequence>
<dbReference type="PANTHER" id="PTHR33398">
    <property type="entry name" value="30S RIBOSOMAL PROTEIN S20"/>
    <property type="match status" value="1"/>
</dbReference>
<name>A0A1H4FLM9_ALKAM</name>
<dbReference type="GO" id="GO:0070181">
    <property type="term" value="F:small ribosomal subunit rRNA binding"/>
    <property type="evidence" value="ECO:0007669"/>
    <property type="project" value="TreeGrafter"/>
</dbReference>
<dbReference type="Gene3D" id="1.20.58.110">
    <property type="entry name" value="Ribosomal protein S20"/>
    <property type="match status" value="1"/>
</dbReference>
<dbReference type="GO" id="GO:0005829">
    <property type="term" value="C:cytosol"/>
    <property type="evidence" value="ECO:0007669"/>
    <property type="project" value="TreeGrafter"/>
</dbReference>